<proteinExistence type="predicted"/>
<evidence type="ECO:0008006" key="4">
    <source>
        <dbReference type="Google" id="ProtNLM"/>
    </source>
</evidence>
<sequence>MKPFTRVLSAFAVGILLQGGVYLYLDQYMFAPTTEFNVSGASKDDTKNFPNVKEGRKYVSYDHQFMAVVTDDSLRIYKAGESKPTTVNLKGRSISYFDWMPDRNYAIMGLYTDNKVVMARLNADDPEHEVDTELEDVPKGSRIVDAAYSEATNVVYMKVKVREGAYRIYRTDANYDTRRVYMQATDIGRIAVFYDEDNFFYDNAKTGDIFMFNGIEGGWRVINPPGRYRLIGVDTSKTIYIGRVDEDNNVITVYTGKLGVGFKPVYKYNNPTTLSEVTMSTVKEIITNGSDDTTKVTEDNEKSSSSDSSTNSKKKKN</sequence>
<dbReference type="EMBL" id="PPDF01000001">
    <property type="protein sequence ID" value="PQL26088.1"/>
    <property type="molecule type" value="Genomic_DNA"/>
</dbReference>
<evidence type="ECO:0000313" key="2">
    <source>
        <dbReference type="EMBL" id="PQL26088.1"/>
    </source>
</evidence>
<feature type="region of interest" description="Disordered" evidence="1">
    <location>
        <begin position="289"/>
        <end position="317"/>
    </location>
</feature>
<dbReference type="STRING" id="1110546.GCA_001078375_00488"/>
<reference evidence="2 3" key="1">
    <citation type="submission" date="2018-01" db="EMBL/GenBank/DDBJ databases">
        <title>Draft genome sequences of clinical isolates and type strains of oral Veillonella including Veillonella infantum sp., nov.</title>
        <authorList>
            <person name="Mashima I."/>
            <person name="Liao Y.-C."/>
            <person name="Sabharwal A."/>
            <person name="Haase E.M."/>
            <person name="Nakazawa F."/>
            <person name="Scannapieco F.A."/>
        </authorList>
    </citation>
    <scope>NUCLEOTIDE SEQUENCE [LARGE SCALE GENOMIC DNA]</scope>
    <source>
        <strain evidence="2 3">Y6</strain>
    </source>
</reference>
<dbReference type="RefSeq" id="WP_105092230.1">
    <property type="nucleotide sequence ID" value="NZ_PPDF01000001.1"/>
</dbReference>
<feature type="compositionally biased region" description="Basic and acidic residues" evidence="1">
    <location>
        <begin position="292"/>
        <end position="304"/>
    </location>
</feature>
<comment type="caution">
    <text evidence="2">The sequence shown here is derived from an EMBL/GenBank/DDBJ whole genome shotgun (WGS) entry which is preliminary data.</text>
</comment>
<protein>
    <recommendedName>
        <fullName evidence="4">Dipeptidylpeptidase IV N-terminal domain-containing protein</fullName>
    </recommendedName>
</protein>
<organism evidence="2 3">
    <name type="scientific">Veillonella tobetsuensis</name>
    <dbReference type="NCBI Taxonomy" id="1110546"/>
    <lineage>
        <taxon>Bacteria</taxon>
        <taxon>Bacillati</taxon>
        <taxon>Bacillota</taxon>
        <taxon>Negativicutes</taxon>
        <taxon>Veillonellales</taxon>
        <taxon>Veillonellaceae</taxon>
        <taxon>Veillonella</taxon>
    </lineage>
</organism>
<dbReference type="AlphaFoldDB" id="A0A2S7ZS54"/>
<dbReference type="SUPFAM" id="SSF69322">
    <property type="entry name" value="Tricorn protease domain 2"/>
    <property type="match status" value="1"/>
</dbReference>
<evidence type="ECO:0000256" key="1">
    <source>
        <dbReference type="SAM" id="MobiDB-lite"/>
    </source>
</evidence>
<gene>
    <name evidence="2" type="ORF">VTHSUH11_00305</name>
</gene>
<dbReference type="Proteomes" id="UP000238877">
    <property type="component" value="Unassembled WGS sequence"/>
</dbReference>
<accession>A0A2S7ZS54</accession>
<evidence type="ECO:0000313" key="3">
    <source>
        <dbReference type="Proteomes" id="UP000238877"/>
    </source>
</evidence>
<name>A0A2S7ZS54_9FIRM</name>